<keyword evidence="16" id="KW-0408">Iron</keyword>
<evidence type="ECO:0000256" key="1">
    <source>
        <dbReference type="ARBA" id="ARBA00001933"/>
    </source>
</evidence>
<dbReference type="GO" id="GO:0005634">
    <property type="term" value="C:nucleus"/>
    <property type="evidence" value="ECO:0007669"/>
    <property type="project" value="UniProtKB-SubCell"/>
</dbReference>
<evidence type="ECO:0000256" key="16">
    <source>
        <dbReference type="ARBA" id="ARBA00023004"/>
    </source>
</evidence>
<evidence type="ECO:0000256" key="25">
    <source>
        <dbReference type="RuleBase" id="RU361204"/>
    </source>
</evidence>
<dbReference type="AlphaFoldDB" id="A0A226ESU2"/>
<dbReference type="InterPro" id="IPR046342">
    <property type="entry name" value="CBS_dom_sf"/>
</dbReference>
<keyword evidence="10" id="KW-0597">Phosphoprotein</keyword>
<dbReference type="PANTHER" id="PTHR10314">
    <property type="entry name" value="CYSTATHIONINE BETA-SYNTHASE"/>
    <property type="match status" value="1"/>
</dbReference>
<keyword evidence="14" id="KW-0832">Ubl conjugation</keyword>
<keyword evidence="11 25" id="KW-0028">Amino-acid biosynthesis</keyword>
<comment type="subunit">
    <text evidence="6">Homotetramer.</text>
</comment>
<keyword evidence="8" id="KW-0963">Cytoplasm</keyword>
<dbReference type="Proteomes" id="UP000198287">
    <property type="component" value="Unassembled WGS sequence"/>
</dbReference>
<reference evidence="27 28" key="1">
    <citation type="submission" date="2015-12" db="EMBL/GenBank/DDBJ databases">
        <title>The genome of Folsomia candida.</title>
        <authorList>
            <person name="Faddeeva A."/>
            <person name="Derks M.F."/>
            <person name="Anvar Y."/>
            <person name="Smit S."/>
            <person name="Van Straalen N."/>
            <person name="Roelofs D."/>
        </authorList>
    </citation>
    <scope>NUCLEOTIDE SEQUENCE [LARGE SCALE GENOMIC DNA]</scope>
    <source>
        <strain evidence="27 28">VU population</strain>
        <tissue evidence="27">Whole body</tissue>
    </source>
</reference>
<comment type="similarity">
    <text evidence="5 25">Belongs to the cysteine synthase/cystathionine beta-synthase family.</text>
</comment>
<evidence type="ECO:0000256" key="21">
    <source>
        <dbReference type="ARBA" id="ARBA00026192"/>
    </source>
</evidence>
<dbReference type="EMBL" id="LNIX01000002">
    <property type="protein sequence ID" value="OXA60144.1"/>
    <property type="molecule type" value="Genomic_DNA"/>
</dbReference>
<dbReference type="Gene3D" id="3.10.580.10">
    <property type="entry name" value="CBS-domain"/>
    <property type="match status" value="1"/>
</dbReference>
<dbReference type="EC" id="4.2.1.22" evidence="7 25"/>
<dbReference type="InterPro" id="IPR001926">
    <property type="entry name" value="TrpB-like_PALP"/>
</dbReference>
<evidence type="ECO:0000256" key="5">
    <source>
        <dbReference type="ARBA" id="ARBA00007103"/>
    </source>
</evidence>
<evidence type="ECO:0000256" key="23">
    <source>
        <dbReference type="ARBA" id="ARBA00047490"/>
    </source>
</evidence>
<keyword evidence="18 25" id="KW-0198">Cysteine biosynthesis</keyword>
<dbReference type="OrthoDB" id="728at2759"/>
<evidence type="ECO:0000256" key="3">
    <source>
        <dbReference type="ARBA" id="ARBA00004496"/>
    </source>
</evidence>
<evidence type="ECO:0000256" key="24">
    <source>
        <dbReference type="PROSITE-ProRule" id="PRU00703"/>
    </source>
</evidence>
<evidence type="ECO:0000256" key="19">
    <source>
        <dbReference type="ARBA" id="ARBA00023239"/>
    </source>
</evidence>
<keyword evidence="17 24" id="KW-0129">CBS domain</keyword>
<dbReference type="NCBIfam" id="TIGR01137">
    <property type="entry name" value="cysta_beta"/>
    <property type="match status" value="1"/>
</dbReference>
<dbReference type="FunFam" id="3.40.50.1100:FF:000003">
    <property type="entry name" value="Cystathionine beta-synthase"/>
    <property type="match status" value="1"/>
</dbReference>
<comment type="cofactor">
    <cofactor evidence="1 25">
        <name>pyridoxal 5'-phosphate</name>
        <dbReference type="ChEBI" id="CHEBI:597326"/>
    </cofactor>
</comment>
<evidence type="ECO:0000256" key="15">
    <source>
        <dbReference type="ARBA" id="ARBA00022898"/>
    </source>
</evidence>
<comment type="subcellular location">
    <subcellularLocation>
        <location evidence="3">Cytoplasm</location>
    </subcellularLocation>
    <subcellularLocation>
        <location evidence="2">Nucleus</location>
    </subcellularLocation>
</comment>
<evidence type="ECO:0000256" key="22">
    <source>
        <dbReference type="ARBA" id="ARBA00045425"/>
    </source>
</evidence>
<dbReference type="GO" id="GO:0030170">
    <property type="term" value="F:pyridoxal phosphate binding"/>
    <property type="evidence" value="ECO:0007669"/>
    <property type="project" value="UniProtKB-ARBA"/>
</dbReference>
<evidence type="ECO:0000256" key="17">
    <source>
        <dbReference type="ARBA" id="ARBA00023122"/>
    </source>
</evidence>
<evidence type="ECO:0000259" key="26">
    <source>
        <dbReference type="PROSITE" id="PS51371"/>
    </source>
</evidence>
<evidence type="ECO:0000313" key="27">
    <source>
        <dbReference type="EMBL" id="OXA60144.1"/>
    </source>
</evidence>
<dbReference type="PROSITE" id="PS00901">
    <property type="entry name" value="CYS_SYNTHASE"/>
    <property type="match status" value="1"/>
</dbReference>
<evidence type="ECO:0000313" key="28">
    <source>
        <dbReference type="Proteomes" id="UP000198287"/>
    </source>
</evidence>
<dbReference type="Pfam" id="PF00571">
    <property type="entry name" value="CBS"/>
    <property type="match status" value="1"/>
</dbReference>
<evidence type="ECO:0000256" key="2">
    <source>
        <dbReference type="ARBA" id="ARBA00004123"/>
    </source>
</evidence>
<comment type="caution">
    <text evidence="27">The sequence shown here is derived from an EMBL/GenBank/DDBJ whole genome shotgun (WGS) entry which is preliminary data.</text>
</comment>
<dbReference type="STRING" id="158441.A0A226ESU2"/>
<dbReference type="GO" id="GO:0046872">
    <property type="term" value="F:metal ion binding"/>
    <property type="evidence" value="ECO:0007669"/>
    <property type="project" value="UniProtKB-KW"/>
</dbReference>
<organism evidence="27 28">
    <name type="scientific">Folsomia candida</name>
    <name type="common">Springtail</name>
    <dbReference type="NCBI Taxonomy" id="158441"/>
    <lineage>
        <taxon>Eukaryota</taxon>
        <taxon>Metazoa</taxon>
        <taxon>Ecdysozoa</taxon>
        <taxon>Arthropoda</taxon>
        <taxon>Hexapoda</taxon>
        <taxon>Collembola</taxon>
        <taxon>Entomobryomorpha</taxon>
        <taxon>Isotomoidea</taxon>
        <taxon>Isotomidae</taxon>
        <taxon>Proisotominae</taxon>
        <taxon>Folsomia</taxon>
    </lineage>
</organism>
<dbReference type="OMA" id="KFADDEW"/>
<evidence type="ECO:0000256" key="11">
    <source>
        <dbReference type="ARBA" id="ARBA00022605"/>
    </source>
</evidence>
<evidence type="ECO:0000256" key="9">
    <source>
        <dbReference type="ARBA" id="ARBA00022499"/>
    </source>
</evidence>
<evidence type="ECO:0000256" key="18">
    <source>
        <dbReference type="ARBA" id="ARBA00023192"/>
    </source>
</evidence>
<dbReference type="SMART" id="SM00116">
    <property type="entry name" value="CBS"/>
    <property type="match status" value="2"/>
</dbReference>
<dbReference type="GO" id="GO:0004122">
    <property type="term" value="F:cystathionine beta-synthase activity"/>
    <property type="evidence" value="ECO:0007669"/>
    <property type="project" value="UniProtKB-UniRule"/>
</dbReference>
<evidence type="ECO:0000256" key="10">
    <source>
        <dbReference type="ARBA" id="ARBA00022553"/>
    </source>
</evidence>
<keyword evidence="12" id="KW-0349">Heme</keyword>
<dbReference type="InterPro" id="IPR005857">
    <property type="entry name" value="Cysta_beta_synth"/>
</dbReference>
<dbReference type="UniPathway" id="UPA00136">
    <property type="reaction ID" value="UER00201"/>
</dbReference>
<dbReference type="GO" id="GO:0019343">
    <property type="term" value="P:cysteine biosynthetic process via cystathionine"/>
    <property type="evidence" value="ECO:0007669"/>
    <property type="project" value="UniProtKB-UniRule"/>
</dbReference>
<accession>A0A226ESU2</accession>
<evidence type="ECO:0000256" key="7">
    <source>
        <dbReference type="ARBA" id="ARBA00012041"/>
    </source>
</evidence>
<dbReference type="PROSITE" id="PS51371">
    <property type="entry name" value="CBS"/>
    <property type="match status" value="1"/>
</dbReference>
<name>A0A226ESU2_FOLCA</name>
<dbReference type="GO" id="GO:0050667">
    <property type="term" value="P:homocysteine metabolic process"/>
    <property type="evidence" value="ECO:0007669"/>
    <property type="project" value="UniProtKB-ARBA"/>
</dbReference>
<gene>
    <name evidence="27" type="ORF">Fcan01_05009</name>
</gene>
<evidence type="ECO:0000256" key="14">
    <source>
        <dbReference type="ARBA" id="ARBA00022843"/>
    </source>
</evidence>
<evidence type="ECO:0000256" key="20">
    <source>
        <dbReference type="ARBA" id="ARBA00023242"/>
    </source>
</evidence>
<keyword evidence="13" id="KW-0479">Metal-binding</keyword>
<protein>
    <recommendedName>
        <fullName evidence="21 25">Cystathionine beta-synthase</fullName>
        <ecNumber evidence="7 25">4.2.1.22</ecNumber>
    </recommendedName>
</protein>
<dbReference type="CDD" id="cd01561">
    <property type="entry name" value="CBS_like"/>
    <property type="match status" value="1"/>
</dbReference>
<keyword evidence="20" id="KW-0539">Nucleus</keyword>
<evidence type="ECO:0000256" key="6">
    <source>
        <dbReference type="ARBA" id="ARBA00011881"/>
    </source>
</evidence>
<comment type="function">
    <text evidence="22">Hydro-lyase catalyzing the first step of the transsulfuration pathway, where the hydroxyl group of L-serine is displaced by L-homocysteine in a beta-replacement reaction to form L-cystathionine, the precursor of L-cysteine. This catabolic route allows the elimination of L-methionine and the toxic metabolite L-homocysteine. Also involved in the production of hydrogen sulfide, a gasotransmitter with signaling and cytoprotective effects on neurons.</text>
</comment>
<dbReference type="SUPFAM" id="SSF54631">
    <property type="entry name" value="CBS-domain pair"/>
    <property type="match status" value="1"/>
</dbReference>
<evidence type="ECO:0000256" key="8">
    <source>
        <dbReference type="ARBA" id="ARBA00022490"/>
    </source>
</evidence>
<evidence type="ECO:0000256" key="12">
    <source>
        <dbReference type="ARBA" id="ARBA00022617"/>
    </source>
</evidence>
<comment type="catalytic activity">
    <reaction evidence="23 25">
        <text>L-homocysteine + L-serine = L,L-cystathionine + H2O</text>
        <dbReference type="Rhea" id="RHEA:10112"/>
        <dbReference type="ChEBI" id="CHEBI:15377"/>
        <dbReference type="ChEBI" id="CHEBI:33384"/>
        <dbReference type="ChEBI" id="CHEBI:58161"/>
        <dbReference type="ChEBI" id="CHEBI:58199"/>
        <dbReference type="EC" id="4.2.1.22"/>
    </reaction>
</comment>
<dbReference type="GO" id="GO:0005737">
    <property type="term" value="C:cytoplasm"/>
    <property type="evidence" value="ECO:0007669"/>
    <property type="project" value="UniProtKB-SubCell"/>
</dbReference>
<keyword evidence="15 25" id="KW-0663">Pyridoxal phosphate</keyword>
<dbReference type="FunFam" id="3.10.580.10:FF:000014">
    <property type="entry name" value="Cystathionine beta-synthase"/>
    <property type="match status" value="1"/>
</dbReference>
<comment type="pathway">
    <text evidence="4">Amino-acid biosynthesis; L-cysteine biosynthesis; L-cysteine from L-homocysteine and L-serine: step 1/2.</text>
</comment>
<dbReference type="GO" id="GO:0006535">
    <property type="term" value="P:cysteine biosynthetic process from serine"/>
    <property type="evidence" value="ECO:0007669"/>
    <property type="project" value="UniProtKB-UniRule"/>
</dbReference>
<dbReference type="InterPro" id="IPR050214">
    <property type="entry name" value="Cys_Synth/Cystath_Beta-Synth"/>
</dbReference>
<dbReference type="Gene3D" id="3.40.50.1100">
    <property type="match status" value="2"/>
</dbReference>
<sequence length="548" mass="59879">MYKLAMSSVPNGGAGPSEIPADIVWPDLPSKCTWHLGTKDKSPHSLDAREKLPGILPNILSHIGNTPLVRLNKLPLAKGIKCEVLAKCEFFNAGGSIKDRIALRMVEDAEKSGLLHSESTIIEPTSGNTGIGLALAAAVKGYKCIIVMPEKMSNEKVDVLHALGAKIVRTPTSAMFNSPESHISVAWRLKKEIPHAVILDQYRNAGNPLAHYDTTADEILEQCSGKVDMVVVGAGTGGSVSGIGRKIKEKCPSCIVVGVDPEGSILAQPENLNKSDVSSYEVEGIGYDFIPTVLDRSVVDKWYKSNDRESLPTARALIREEGLLCGGSSGAALSCAFKAIQDAGLKENARVVVILPDGVRNYMTKFLSDQWMIERDLLPLHNLKDQYWWWDTPVSSLHLASPLTVLPDVPVQEAIDIMKRKGFDQMPVVDKDGNVLGMVTLGSLLARVLSKKLDKSDSVDAAIYRQFKKVTLNMTLGKLTNILHKDHFALVVHTQVQYAGVDKEDKKKEVIIGVVTQIDLLHYISQVEEVVRQRKMSEVGDLSELAIK</sequence>
<evidence type="ECO:0000256" key="4">
    <source>
        <dbReference type="ARBA" id="ARBA00005003"/>
    </source>
</evidence>
<dbReference type="InterPro" id="IPR000644">
    <property type="entry name" value="CBS_dom"/>
</dbReference>
<dbReference type="SUPFAM" id="SSF53686">
    <property type="entry name" value="Tryptophan synthase beta subunit-like PLP-dependent enzymes"/>
    <property type="match status" value="1"/>
</dbReference>
<dbReference type="FunFam" id="3.40.50.1100:FF:000118">
    <property type="entry name" value="Related to CYS4-cystathionine beta-synthase"/>
    <property type="match status" value="1"/>
</dbReference>
<keyword evidence="9" id="KW-1017">Isopeptide bond</keyword>
<keyword evidence="19 25" id="KW-0456">Lyase</keyword>
<feature type="domain" description="CBS" evidence="26">
    <location>
        <begin position="394"/>
        <end position="455"/>
    </location>
</feature>
<dbReference type="InterPro" id="IPR046353">
    <property type="entry name" value="CBS_C"/>
</dbReference>
<dbReference type="InterPro" id="IPR036052">
    <property type="entry name" value="TrpB-like_PALP_sf"/>
</dbReference>
<keyword evidence="28" id="KW-1185">Reference proteome</keyword>
<dbReference type="CDD" id="cd04608">
    <property type="entry name" value="CBS_pair_CBS"/>
    <property type="match status" value="1"/>
</dbReference>
<proteinExistence type="inferred from homology"/>
<dbReference type="Pfam" id="PF00291">
    <property type="entry name" value="PALP"/>
    <property type="match status" value="1"/>
</dbReference>
<dbReference type="InterPro" id="IPR001216">
    <property type="entry name" value="P-phosphate_BS"/>
</dbReference>
<evidence type="ECO:0000256" key="13">
    <source>
        <dbReference type="ARBA" id="ARBA00022723"/>
    </source>
</evidence>